<comment type="caution">
    <text evidence="2">The sequence shown here is derived from an EMBL/GenBank/DDBJ whole genome shotgun (WGS) entry which is preliminary data.</text>
</comment>
<organism evidence="2 3">
    <name type="scientific">Brachionus plicatilis</name>
    <name type="common">Marine rotifer</name>
    <name type="synonym">Brachionus muelleri</name>
    <dbReference type="NCBI Taxonomy" id="10195"/>
    <lineage>
        <taxon>Eukaryota</taxon>
        <taxon>Metazoa</taxon>
        <taxon>Spiralia</taxon>
        <taxon>Gnathifera</taxon>
        <taxon>Rotifera</taxon>
        <taxon>Eurotatoria</taxon>
        <taxon>Monogononta</taxon>
        <taxon>Pseudotrocha</taxon>
        <taxon>Ploima</taxon>
        <taxon>Brachionidae</taxon>
        <taxon>Brachionus</taxon>
    </lineage>
</organism>
<evidence type="ECO:0000313" key="3">
    <source>
        <dbReference type="Proteomes" id="UP000276133"/>
    </source>
</evidence>
<dbReference type="AlphaFoldDB" id="A0A3M7R736"/>
<accession>A0A3M7R736</accession>
<keyword evidence="3" id="KW-1185">Reference proteome</keyword>
<feature type="region of interest" description="Disordered" evidence="1">
    <location>
        <begin position="130"/>
        <end position="149"/>
    </location>
</feature>
<evidence type="ECO:0000256" key="1">
    <source>
        <dbReference type="SAM" id="MobiDB-lite"/>
    </source>
</evidence>
<sequence>MSCLMTGKPDILSTNTRRSCLPRLGLEPVSNTRTATTLPNMILQQLFKLSAIWSHVVVNKSHVDWLTMTTQPMDRYNDSIFCVSSSLSLSSVEEEERDEERVAMDAFGSWSSESVSSRFLIETERTGGSGLLTEIDESADSDDIDSLEN</sequence>
<protein>
    <submittedName>
        <fullName evidence="2">Uncharacterized protein</fullName>
    </submittedName>
</protein>
<dbReference type="Proteomes" id="UP000276133">
    <property type="component" value="Unassembled WGS sequence"/>
</dbReference>
<proteinExistence type="predicted"/>
<feature type="compositionally biased region" description="Acidic residues" evidence="1">
    <location>
        <begin position="134"/>
        <end position="149"/>
    </location>
</feature>
<name>A0A3M7R736_BRAPC</name>
<reference evidence="2 3" key="1">
    <citation type="journal article" date="2018" name="Sci. Rep.">
        <title>Genomic signatures of local adaptation to the degree of environmental predictability in rotifers.</title>
        <authorList>
            <person name="Franch-Gras L."/>
            <person name="Hahn C."/>
            <person name="Garcia-Roger E.M."/>
            <person name="Carmona M.J."/>
            <person name="Serra M."/>
            <person name="Gomez A."/>
        </authorList>
    </citation>
    <scope>NUCLEOTIDE SEQUENCE [LARGE SCALE GENOMIC DNA]</scope>
    <source>
        <strain evidence="2">HYR1</strain>
    </source>
</reference>
<evidence type="ECO:0000313" key="2">
    <source>
        <dbReference type="EMBL" id="RNA19442.1"/>
    </source>
</evidence>
<dbReference type="EMBL" id="REGN01004042">
    <property type="protein sequence ID" value="RNA19442.1"/>
    <property type="molecule type" value="Genomic_DNA"/>
</dbReference>
<gene>
    <name evidence="2" type="ORF">BpHYR1_033285</name>
</gene>